<keyword evidence="1" id="KW-0732">Signal</keyword>
<evidence type="ECO:0000256" key="1">
    <source>
        <dbReference type="SAM" id="SignalP"/>
    </source>
</evidence>
<proteinExistence type="predicted"/>
<dbReference type="EMBL" id="GEZM01021244">
    <property type="protein sequence ID" value="JAV89061.1"/>
    <property type="molecule type" value="Transcribed_RNA"/>
</dbReference>
<evidence type="ECO:0008006" key="3">
    <source>
        <dbReference type="Google" id="ProtNLM"/>
    </source>
</evidence>
<name>A0A1Y1MTW1_PHOPY</name>
<reference evidence="2" key="1">
    <citation type="journal article" date="2016" name="Sci. Rep.">
        <title>Molecular characterization of firefly nuptial gifts: a multi-omics approach sheds light on postcopulatory sexual selection.</title>
        <authorList>
            <person name="Al-Wathiqui N."/>
            <person name="Fallon T.R."/>
            <person name="South A."/>
            <person name="Weng J.K."/>
            <person name="Lewis S.M."/>
        </authorList>
    </citation>
    <scope>NUCLEOTIDE SEQUENCE</scope>
</reference>
<protein>
    <recommendedName>
        <fullName evidence="3">Protein sleepless</fullName>
    </recommendedName>
</protein>
<feature type="chain" id="PRO_5012146580" description="Protein sleepless" evidence="1">
    <location>
        <begin position="21"/>
        <end position="139"/>
    </location>
</feature>
<dbReference type="AlphaFoldDB" id="A0A1Y1MTW1"/>
<accession>A0A1Y1MTW1</accession>
<organism evidence="2">
    <name type="scientific">Photinus pyralis</name>
    <name type="common">Common eastern firefly</name>
    <name type="synonym">Lampyris pyralis</name>
    <dbReference type="NCBI Taxonomy" id="7054"/>
    <lineage>
        <taxon>Eukaryota</taxon>
        <taxon>Metazoa</taxon>
        <taxon>Ecdysozoa</taxon>
        <taxon>Arthropoda</taxon>
        <taxon>Hexapoda</taxon>
        <taxon>Insecta</taxon>
        <taxon>Pterygota</taxon>
        <taxon>Neoptera</taxon>
        <taxon>Endopterygota</taxon>
        <taxon>Coleoptera</taxon>
        <taxon>Polyphaga</taxon>
        <taxon>Elateriformia</taxon>
        <taxon>Elateroidea</taxon>
        <taxon>Lampyridae</taxon>
        <taxon>Lampyrinae</taxon>
        <taxon>Photinus</taxon>
    </lineage>
</organism>
<evidence type="ECO:0000313" key="2">
    <source>
        <dbReference type="EMBL" id="JAV89061.1"/>
    </source>
</evidence>
<feature type="signal peptide" evidence="1">
    <location>
        <begin position="1"/>
        <end position="20"/>
    </location>
</feature>
<sequence>MNVSVLFFILFSSLFDTTATLKCYVCDAQNETICQKGNPHFREVHCGLEDTTFFWFCLYRVMYNSVTGHQTYTYSCERMGRPGILFGLPHCNPKENEQLIDCRVCLQDLCTFFNRSMYLKSKSVLVISLIFLNLALFYS</sequence>